<feature type="transmembrane region" description="Helical" evidence="4">
    <location>
        <begin position="20"/>
        <end position="43"/>
    </location>
</feature>
<feature type="transmembrane region" description="Helical" evidence="4">
    <location>
        <begin position="173"/>
        <end position="194"/>
    </location>
</feature>
<dbReference type="PROSITE" id="PS50850">
    <property type="entry name" value="MFS"/>
    <property type="match status" value="1"/>
</dbReference>
<feature type="transmembrane region" description="Helical" evidence="4">
    <location>
        <begin position="337"/>
        <end position="360"/>
    </location>
</feature>
<feature type="transmembrane region" description="Helical" evidence="4">
    <location>
        <begin position="87"/>
        <end position="105"/>
    </location>
</feature>
<feature type="transmembrane region" description="Helical" evidence="4">
    <location>
        <begin position="277"/>
        <end position="296"/>
    </location>
</feature>
<gene>
    <name evidence="6" type="ORF">ISN74_09745</name>
</gene>
<keyword evidence="7" id="KW-1185">Reference proteome</keyword>
<feature type="transmembrane region" description="Helical" evidence="4">
    <location>
        <begin position="148"/>
        <end position="167"/>
    </location>
</feature>
<dbReference type="PANTHER" id="PTHR23521">
    <property type="entry name" value="TRANSPORTER MFS SUPERFAMILY"/>
    <property type="match status" value="1"/>
</dbReference>
<reference evidence="6 7" key="1">
    <citation type="submission" date="2020-10" db="EMBL/GenBank/DDBJ databases">
        <title>Phylogeny of dyella-like bacteria.</title>
        <authorList>
            <person name="Fu J."/>
        </authorList>
    </citation>
    <scope>NUCLEOTIDE SEQUENCE [LARGE SCALE GENOMIC DNA]</scope>
    <source>
        <strain evidence="6 7">DHOB09</strain>
    </source>
</reference>
<evidence type="ECO:0000256" key="2">
    <source>
        <dbReference type="ARBA" id="ARBA00022989"/>
    </source>
</evidence>
<evidence type="ECO:0000256" key="3">
    <source>
        <dbReference type="ARBA" id="ARBA00023136"/>
    </source>
</evidence>
<dbReference type="Proteomes" id="UP000663181">
    <property type="component" value="Chromosome"/>
</dbReference>
<organism evidence="6 7">
    <name type="scientific">Dyella caseinilytica</name>
    <dbReference type="NCBI Taxonomy" id="1849581"/>
    <lineage>
        <taxon>Bacteria</taxon>
        <taxon>Pseudomonadati</taxon>
        <taxon>Pseudomonadota</taxon>
        <taxon>Gammaproteobacteria</taxon>
        <taxon>Lysobacterales</taxon>
        <taxon>Rhodanobacteraceae</taxon>
        <taxon>Dyella</taxon>
    </lineage>
</organism>
<protein>
    <submittedName>
        <fullName evidence="6">MFS transporter</fullName>
    </submittedName>
</protein>
<dbReference type="InterPro" id="IPR047200">
    <property type="entry name" value="MFS_YcaD-like"/>
</dbReference>
<feature type="transmembrane region" description="Helical" evidence="4">
    <location>
        <begin position="215"/>
        <end position="238"/>
    </location>
</feature>
<feature type="transmembrane region" description="Helical" evidence="4">
    <location>
        <begin position="250"/>
        <end position="270"/>
    </location>
</feature>
<evidence type="ECO:0000256" key="4">
    <source>
        <dbReference type="SAM" id="Phobius"/>
    </source>
</evidence>
<sequence>MQTSAQSATTVILPRWKRRLSVAAVVAAATTFGLTYSLSAPLIAMSLMARGHSSLFIGVNAAMHALGVLLAAPLLPGLAARLGARRLTVLALVLAGVLLFLFRLWPIVWVWFLLRIALGAAAEVLFVMSETWTNVLSDETTRGRTMAIYTAALSLGMVLGPALLSRIGVNDRAFVIGAVISVCAVLFVLPPWVLAPARSAPEPAQPLRYLKLAPVAIATTILNAGVETAGLSFIALYATGMGWSEQRAMQLISTLMLGAILLQLPIGWLADKMDKRRLALILAWISAITALLWPFALQETPLAFAMVFIWGGLFVGIYTTMLAMVGSRFQGNNLVGVYAVMGLAWGVGALVGPSAVGLGMIGSARFGLPGVIALACALFALFMMRSRSRT</sequence>
<keyword evidence="1 4" id="KW-0812">Transmembrane</keyword>
<dbReference type="SUPFAM" id="SSF103473">
    <property type="entry name" value="MFS general substrate transporter"/>
    <property type="match status" value="1"/>
</dbReference>
<feature type="transmembrane region" description="Helical" evidence="4">
    <location>
        <begin position="55"/>
        <end position="75"/>
    </location>
</feature>
<accession>A0ABX7GZX0</accession>
<evidence type="ECO:0000256" key="1">
    <source>
        <dbReference type="ARBA" id="ARBA00022692"/>
    </source>
</evidence>
<dbReference type="Pfam" id="PF07690">
    <property type="entry name" value="MFS_1"/>
    <property type="match status" value="1"/>
</dbReference>
<dbReference type="RefSeq" id="WP_188799139.1">
    <property type="nucleotide sequence ID" value="NZ_BMIZ01000001.1"/>
</dbReference>
<evidence type="ECO:0000313" key="6">
    <source>
        <dbReference type="EMBL" id="QRN55573.1"/>
    </source>
</evidence>
<dbReference type="InterPro" id="IPR011701">
    <property type="entry name" value="MFS"/>
</dbReference>
<dbReference type="PANTHER" id="PTHR23521:SF3">
    <property type="entry name" value="MFS TRANSPORTER"/>
    <property type="match status" value="1"/>
</dbReference>
<keyword evidence="2 4" id="KW-1133">Transmembrane helix</keyword>
<dbReference type="CDD" id="cd17477">
    <property type="entry name" value="MFS_YcaD_like"/>
    <property type="match status" value="1"/>
</dbReference>
<dbReference type="EMBL" id="CP064030">
    <property type="protein sequence ID" value="QRN55573.1"/>
    <property type="molecule type" value="Genomic_DNA"/>
</dbReference>
<dbReference type="InterPro" id="IPR036259">
    <property type="entry name" value="MFS_trans_sf"/>
</dbReference>
<feature type="transmembrane region" description="Helical" evidence="4">
    <location>
        <begin position="366"/>
        <end position="384"/>
    </location>
</feature>
<feature type="domain" description="Major facilitator superfamily (MFS) profile" evidence="5">
    <location>
        <begin position="21"/>
        <end position="388"/>
    </location>
</feature>
<dbReference type="InterPro" id="IPR020846">
    <property type="entry name" value="MFS_dom"/>
</dbReference>
<keyword evidence="3 4" id="KW-0472">Membrane</keyword>
<evidence type="ECO:0000313" key="7">
    <source>
        <dbReference type="Proteomes" id="UP000663181"/>
    </source>
</evidence>
<dbReference type="Gene3D" id="1.20.1250.20">
    <property type="entry name" value="MFS general substrate transporter like domains"/>
    <property type="match status" value="2"/>
</dbReference>
<feature type="transmembrane region" description="Helical" evidence="4">
    <location>
        <begin position="302"/>
        <end position="325"/>
    </location>
</feature>
<proteinExistence type="predicted"/>
<name>A0ABX7GZX0_9GAMM</name>
<evidence type="ECO:0000259" key="5">
    <source>
        <dbReference type="PROSITE" id="PS50850"/>
    </source>
</evidence>
<feature type="transmembrane region" description="Helical" evidence="4">
    <location>
        <begin position="111"/>
        <end position="128"/>
    </location>
</feature>